<organism evidence="7 8">
    <name type="scientific">Haemonchus contortus</name>
    <name type="common">Barber pole worm</name>
    <dbReference type="NCBI Taxonomy" id="6289"/>
    <lineage>
        <taxon>Eukaryota</taxon>
        <taxon>Metazoa</taxon>
        <taxon>Ecdysozoa</taxon>
        <taxon>Nematoda</taxon>
        <taxon>Chromadorea</taxon>
        <taxon>Rhabditida</taxon>
        <taxon>Rhabditina</taxon>
        <taxon>Rhabditomorpha</taxon>
        <taxon>Strongyloidea</taxon>
        <taxon>Trichostrongylidae</taxon>
        <taxon>Haemonchus</taxon>
    </lineage>
</organism>
<sequence>MEDFSIYHIPSRDIDWHSIQPTFFQQNAHRDINEGKHRSSVNESNEKSETSRTDNDSNKLVSAYAMFFKERQTYVKKSFPHATFGDISRIVAAQWDSLEKHEKMKYKKRTECLRRMQIKLAVKDRLQRICQSSTKPTTANCSPEKPRKMVLVERQNSSSAICKNKK</sequence>
<dbReference type="SUPFAM" id="SSF47095">
    <property type="entry name" value="HMG-box"/>
    <property type="match status" value="1"/>
</dbReference>
<dbReference type="Gene3D" id="1.10.30.10">
    <property type="entry name" value="High mobility group box domain"/>
    <property type="match status" value="1"/>
</dbReference>
<evidence type="ECO:0000256" key="4">
    <source>
        <dbReference type="PROSITE-ProRule" id="PRU00267"/>
    </source>
</evidence>
<evidence type="ECO:0000256" key="5">
    <source>
        <dbReference type="SAM" id="MobiDB-lite"/>
    </source>
</evidence>
<name>A0A7I4Y0W4_HAECO</name>
<dbReference type="GO" id="GO:0006357">
    <property type="term" value="P:regulation of transcription by RNA polymerase II"/>
    <property type="evidence" value="ECO:0007669"/>
    <property type="project" value="TreeGrafter"/>
</dbReference>
<comment type="subcellular location">
    <subcellularLocation>
        <location evidence="1">Nucleus</location>
    </subcellularLocation>
</comment>
<evidence type="ECO:0000256" key="1">
    <source>
        <dbReference type="ARBA" id="ARBA00004123"/>
    </source>
</evidence>
<dbReference type="GO" id="GO:0031490">
    <property type="term" value="F:chromatin DNA binding"/>
    <property type="evidence" value="ECO:0007669"/>
    <property type="project" value="TreeGrafter"/>
</dbReference>
<dbReference type="PANTHER" id="PTHR45781:SF1">
    <property type="entry name" value="HMG BOX DOMAIN-CONTAINING PROTEIN"/>
    <property type="match status" value="1"/>
</dbReference>
<dbReference type="OMA" id="YKQRCEK"/>
<feature type="region of interest" description="Disordered" evidence="5">
    <location>
        <begin position="33"/>
        <end position="56"/>
    </location>
</feature>
<keyword evidence="3 4" id="KW-0539">Nucleus</keyword>
<keyword evidence="7" id="KW-1185">Reference proteome</keyword>
<evidence type="ECO:0000259" key="6">
    <source>
        <dbReference type="PROSITE" id="PS50118"/>
    </source>
</evidence>
<dbReference type="GO" id="GO:0005634">
    <property type="term" value="C:nucleus"/>
    <property type="evidence" value="ECO:0007669"/>
    <property type="project" value="UniProtKB-SubCell"/>
</dbReference>
<dbReference type="PROSITE" id="PS50118">
    <property type="entry name" value="HMG_BOX_2"/>
    <property type="match status" value="1"/>
</dbReference>
<accession>A0A7I4Y0W4</accession>
<evidence type="ECO:0000313" key="8">
    <source>
        <dbReference type="WBParaSite" id="HCON_00028640-00001"/>
    </source>
</evidence>
<dbReference type="WBParaSite" id="HCON_00028640-00001">
    <property type="protein sequence ID" value="HCON_00028640-00001"/>
    <property type="gene ID" value="HCON_00028640"/>
</dbReference>
<dbReference type="InterPro" id="IPR009071">
    <property type="entry name" value="HMG_box_dom"/>
</dbReference>
<dbReference type="AlphaFoldDB" id="A0A7I4Y0W4"/>
<feature type="domain" description="HMG box" evidence="6">
    <location>
        <begin position="57"/>
        <end position="125"/>
    </location>
</feature>
<proteinExistence type="predicted"/>
<feature type="compositionally biased region" description="Basic and acidic residues" evidence="5">
    <location>
        <begin position="44"/>
        <end position="56"/>
    </location>
</feature>
<protein>
    <submittedName>
        <fullName evidence="8">HMG box domain-containing protein</fullName>
    </submittedName>
</protein>
<dbReference type="Proteomes" id="UP000025227">
    <property type="component" value="Unplaced"/>
</dbReference>
<dbReference type="InterPro" id="IPR036910">
    <property type="entry name" value="HMG_box_dom_sf"/>
</dbReference>
<evidence type="ECO:0000313" key="7">
    <source>
        <dbReference type="Proteomes" id="UP000025227"/>
    </source>
</evidence>
<evidence type="ECO:0000256" key="3">
    <source>
        <dbReference type="ARBA" id="ARBA00023242"/>
    </source>
</evidence>
<dbReference type="InterPro" id="IPR051365">
    <property type="entry name" value="TOX_HMG-box_domain"/>
</dbReference>
<dbReference type="OrthoDB" id="10027956at2759"/>
<dbReference type="Pfam" id="PF00505">
    <property type="entry name" value="HMG_box"/>
    <property type="match status" value="1"/>
</dbReference>
<dbReference type="PANTHER" id="PTHR45781">
    <property type="entry name" value="AGAP000281-PA"/>
    <property type="match status" value="1"/>
</dbReference>
<feature type="DNA-binding region" description="HMG box" evidence="4">
    <location>
        <begin position="57"/>
        <end position="125"/>
    </location>
</feature>
<reference evidence="8" key="1">
    <citation type="submission" date="2020-12" db="UniProtKB">
        <authorList>
            <consortium name="WormBaseParasite"/>
        </authorList>
    </citation>
    <scope>IDENTIFICATION</scope>
    <source>
        <strain evidence="8">MHco3</strain>
    </source>
</reference>
<evidence type="ECO:0000256" key="2">
    <source>
        <dbReference type="ARBA" id="ARBA00023125"/>
    </source>
</evidence>
<keyword evidence="2 4" id="KW-0238">DNA-binding</keyword>